<dbReference type="SUPFAM" id="SSF81606">
    <property type="entry name" value="PP2C-like"/>
    <property type="match status" value="1"/>
</dbReference>
<protein>
    <recommendedName>
        <fullName evidence="1">PPM-type phosphatase domain-containing protein</fullName>
    </recommendedName>
</protein>
<reference evidence="2 3" key="1">
    <citation type="submission" date="2017-06" db="EMBL/GenBank/DDBJ databases">
        <authorList>
            <person name="Kim H.J."/>
            <person name="Triplett B.A."/>
        </authorList>
    </citation>
    <scope>NUCLEOTIDE SEQUENCE [LARGE SCALE GENOMIC DNA]</scope>
    <source>
        <strain evidence="2 3">DSM 14713</strain>
    </source>
</reference>
<dbReference type="KEGG" id="mbd:MEBOL_002860"/>
<keyword evidence="3" id="KW-1185">Reference proteome</keyword>
<evidence type="ECO:0000259" key="1">
    <source>
        <dbReference type="Pfam" id="PF13672"/>
    </source>
</evidence>
<dbReference type="InterPro" id="IPR001932">
    <property type="entry name" value="PPM-type_phosphatase-like_dom"/>
</dbReference>
<accession>A0A250IE43</accession>
<organism evidence="2 3">
    <name type="scientific">Melittangium boletus DSM 14713</name>
    <dbReference type="NCBI Taxonomy" id="1294270"/>
    <lineage>
        <taxon>Bacteria</taxon>
        <taxon>Pseudomonadati</taxon>
        <taxon>Myxococcota</taxon>
        <taxon>Myxococcia</taxon>
        <taxon>Myxococcales</taxon>
        <taxon>Cystobacterineae</taxon>
        <taxon>Archangiaceae</taxon>
        <taxon>Melittangium</taxon>
    </lineage>
</organism>
<proteinExistence type="predicted"/>
<dbReference type="RefSeq" id="WP_095977978.1">
    <property type="nucleotide sequence ID" value="NZ_CP022163.1"/>
</dbReference>
<evidence type="ECO:0000313" key="3">
    <source>
        <dbReference type="Proteomes" id="UP000217289"/>
    </source>
</evidence>
<dbReference type="AlphaFoldDB" id="A0A250IE43"/>
<sequence>MSSLPFESAAATVLGREHARAGRNNQDAFRTRASAHGLAAVVADGCGSGAASEVGARLGAWRAVDTALTLLAEGVGPDAPGFLSLLEADLLGFLGGLVGQLGPEAVGDALLFTLVGAVCTPEHVLVFAAGDGLWALNGEVHRLGPFPGNAPPYLAYGVLRPGLVGLKPLALRPTEAVDSLLLGTDGVADLLDLSETRLPDRDEPVGPLSQFWREDRYFSHPDALRRRLSLLNREAVRADFPARRLVRAPGLLGDDTTLVVLRRARAEV</sequence>
<evidence type="ECO:0000313" key="2">
    <source>
        <dbReference type="EMBL" id="ATB29411.1"/>
    </source>
</evidence>
<dbReference type="Pfam" id="PF13672">
    <property type="entry name" value="PP2C_2"/>
    <property type="match status" value="1"/>
</dbReference>
<gene>
    <name evidence="2" type="ORF">MEBOL_002860</name>
</gene>
<dbReference type="Proteomes" id="UP000217289">
    <property type="component" value="Chromosome"/>
</dbReference>
<feature type="domain" description="PPM-type phosphatase" evidence="1">
    <location>
        <begin position="15"/>
        <end position="195"/>
    </location>
</feature>
<dbReference type="EMBL" id="CP022163">
    <property type="protein sequence ID" value="ATB29411.1"/>
    <property type="molecule type" value="Genomic_DNA"/>
</dbReference>
<name>A0A250IE43_9BACT</name>
<dbReference type="InterPro" id="IPR036457">
    <property type="entry name" value="PPM-type-like_dom_sf"/>
</dbReference>
<dbReference type="OrthoDB" id="570013at2"/>